<evidence type="ECO:0000256" key="1">
    <source>
        <dbReference type="SAM" id="SignalP"/>
    </source>
</evidence>
<evidence type="ECO:0008006" key="4">
    <source>
        <dbReference type="Google" id="ProtNLM"/>
    </source>
</evidence>
<proteinExistence type="predicted"/>
<keyword evidence="1" id="KW-0732">Signal</keyword>
<gene>
    <name evidence="2" type="ORF">A2848_01645</name>
</gene>
<feature type="chain" id="PRO_5009525444" description="DUF5666 domain-containing protein" evidence="1">
    <location>
        <begin position="24"/>
        <end position="200"/>
    </location>
</feature>
<sequence>MNHGLKTIVLATVLLAWPSTTSAATQSGQPSATAKVTQVALAPKPAVKKPVVKKPVKKAVAAVAVKKAPAKKPVVKKKVVAKKVVACARCRSLAEGADKSAASRANEWIGTVIGLNEGSRSVIITETTKLNHIKAYAQRNVEIDADTRIVTRDGEEKLFEQMDIGYRIEVKGKYDAKKRTIDAASIEIIEVPAAPITKTK</sequence>
<feature type="signal peptide" evidence="1">
    <location>
        <begin position="1"/>
        <end position="23"/>
    </location>
</feature>
<evidence type="ECO:0000313" key="2">
    <source>
        <dbReference type="EMBL" id="OGH61784.1"/>
    </source>
</evidence>
<comment type="caution">
    <text evidence="2">The sequence shown here is derived from an EMBL/GenBank/DDBJ whole genome shotgun (WGS) entry which is preliminary data.</text>
</comment>
<dbReference type="EMBL" id="MFPV01000035">
    <property type="protein sequence ID" value="OGH61784.1"/>
    <property type="molecule type" value="Genomic_DNA"/>
</dbReference>
<organism evidence="2 3">
    <name type="scientific">Candidatus Magasanikbacteria bacterium RIFCSPHIGHO2_01_FULL_50_8</name>
    <dbReference type="NCBI Taxonomy" id="1798674"/>
    <lineage>
        <taxon>Bacteria</taxon>
        <taxon>Candidatus Magasanikiibacteriota</taxon>
    </lineage>
</organism>
<name>A0A1F6LR71_9BACT</name>
<dbReference type="Proteomes" id="UP000176329">
    <property type="component" value="Unassembled WGS sequence"/>
</dbReference>
<evidence type="ECO:0000313" key="3">
    <source>
        <dbReference type="Proteomes" id="UP000176329"/>
    </source>
</evidence>
<accession>A0A1F6LR71</accession>
<dbReference type="AlphaFoldDB" id="A0A1F6LR71"/>
<protein>
    <recommendedName>
        <fullName evidence="4">DUF5666 domain-containing protein</fullName>
    </recommendedName>
</protein>
<reference evidence="2 3" key="1">
    <citation type="journal article" date="2016" name="Nat. Commun.">
        <title>Thousands of microbial genomes shed light on interconnected biogeochemical processes in an aquifer system.</title>
        <authorList>
            <person name="Anantharaman K."/>
            <person name="Brown C.T."/>
            <person name="Hug L.A."/>
            <person name="Sharon I."/>
            <person name="Castelle C.J."/>
            <person name="Probst A.J."/>
            <person name="Thomas B.C."/>
            <person name="Singh A."/>
            <person name="Wilkins M.J."/>
            <person name="Karaoz U."/>
            <person name="Brodie E.L."/>
            <person name="Williams K.H."/>
            <person name="Hubbard S.S."/>
            <person name="Banfield J.F."/>
        </authorList>
    </citation>
    <scope>NUCLEOTIDE SEQUENCE [LARGE SCALE GENOMIC DNA]</scope>
</reference>